<keyword evidence="2" id="KW-1185">Reference proteome</keyword>
<protein>
    <recommendedName>
        <fullName evidence="3">Protein HGH1 homolog</fullName>
    </recommendedName>
</protein>
<dbReference type="SUPFAM" id="SSF48371">
    <property type="entry name" value="ARM repeat"/>
    <property type="match status" value="1"/>
</dbReference>
<evidence type="ECO:0000313" key="1">
    <source>
        <dbReference type="EMBL" id="CAK9098423.1"/>
    </source>
</evidence>
<evidence type="ECO:0008006" key="3">
    <source>
        <dbReference type="Google" id="ProtNLM"/>
    </source>
</evidence>
<evidence type="ECO:0000313" key="2">
    <source>
        <dbReference type="Proteomes" id="UP001642464"/>
    </source>
</evidence>
<proteinExistence type="predicted"/>
<comment type="caution">
    <text evidence="1">The sequence shown here is derived from an EMBL/GenBank/DDBJ whole genome shotgun (WGS) entry which is preliminary data.</text>
</comment>
<sequence>MTSNHEPVKDVLIQMDVHAILVEHLGLRDDDLIYYTLMLTKNLSRTTAQRMALKKCGGVSELVTLLRMLVTMPQKHQLIAELASNIGQLCNEEDIMMSMAEAKVVQRLIALYELSPENSRLRAKLMFALRQFCSGTSGESFRQEVGVLLPTVIEELGAVAVGKPFDSLTSDQTDCLVSAVLLLFTLSISPTLLEEMREQGFIDILLKLRFSPLKELDVTRERIVELWELLKGEEPK</sequence>
<accession>A0ABP0RFA5</accession>
<dbReference type="Proteomes" id="UP001642464">
    <property type="component" value="Unassembled WGS sequence"/>
</dbReference>
<dbReference type="InterPro" id="IPR011989">
    <property type="entry name" value="ARM-like"/>
</dbReference>
<dbReference type="Gene3D" id="1.25.10.10">
    <property type="entry name" value="Leucine-rich Repeat Variant"/>
    <property type="match status" value="1"/>
</dbReference>
<organism evidence="1 2">
    <name type="scientific">Durusdinium trenchii</name>
    <dbReference type="NCBI Taxonomy" id="1381693"/>
    <lineage>
        <taxon>Eukaryota</taxon>
        <taxon>Sar</taxon>
        <taxon>Alveolata</taxon>
        <taxon>Dinophyceae</taxon>
        <taxon>Suessiales</taxon>
        <taxon>Symbiodiniaceae</taxon>
        <taxon>Durusdinium</taxon>
    </lineage>
</organism>
<name>A0ABP0RFA5_9DINO</name>
<gene>
    <name evidence="1" type="ORF">SCF082_LOCUS46122</name>
</gene>
<dbReference type="EMBL" id="CAXAMM010041284">
    <property type="protein sequence ID" value="CAK9098423.1"/>
    <property type="molecule type" value="Genomic_DNA"/>
</dbReference>
<dbReference type="InterPro" id="IPR016024">
    <property type="entry name" value="ARM-type_fold"/>
</dbReference>
<reference evidence="1 2" key="1">
    <citation type="submission" date="2024-02" db="EMBL/GenBank/DDBJ databases">
        <authorList>
            <person name="Chen Y."/>
            <person name="Shah S."/>
            <person name="Dougan E. K."/>
            <person name="Thang M."/>
            <person name="Chan C."/>
        </authorList>
    </citation>
    <scope>NUCLEOTIDE SEQUENCE [LARGE SCALE GENOMIC DNA]</scope>
</reference>